<dbReference type="Pfam" id="PF13614">
    <property type="entry name" value="AAA_31"/>
    <property type="match status" value="1"/>
</dbReference>
<evidence type="ECO:0000256" key="5">
    <source>
        <dbReference type="ARBA" id="ARBA00022475"/>
    </source>
</evidence>
<gene>
    <name evidence="20" type="ORF">POREN0001_1159</name>
</gene>
<organism evidence="20 21">
    <name type="scientific">Porphyromonas endodontalis (strain ATCC 35406 / DSM 24491 / JCM 8526 / CCUG 16442 / BCRC 14492 / NCTC 13058 / HG 370)</name>
    <name type="common">Bacteroides endodontalis</name>
    <dbReference type="NCBI Taxonomy" id="553175"/>
    <lineage>
        <taxon>Bacteria</taxon>
        <taxon>Pseudomonadati</taxon>
        <taxon>Bacteroidota</taxon>
        <taxon>Bacteroidia</taxon>
        <taxon>Bacteroidales</taxon>
        <taxon>Porphyromonadaceae</taxon>
        <taxon>Porphyromonas</taxon>
    </lineage>
</organism>
<evidence type="ECO:0000256" key="6">
    <source>
        <dbReference type="ARBA" id="ARBA00022519"/>
    </source>
</evidence>
<dbReference type="Pfam" id="PF02706">
    <property type="entry name" value="Wzz"/>
    <property type="match status" value="1"/>
</dbReference>
<sequence length="834" mass="92420">MEYRESETKSIEQELKRPSLVEAASFITLSDIGLILRSNWYWFAITLCVAIGGASAYLLHTPNVYKREASILVKDKMDASNVLSELFESSALTSLGGRSAVENELFILKTDFLIDQVIERLNLDVSYSQSRGIRTEMLYKDTPLEVRFVGNSSDVYCKLEVSSVDASHVSLLCEESSIEAARGTTSQVQIGVPQDTPMGRVLVTATEHFPSSEASFSLEVEKNTRERSIRSFSHIFNVSSASKQGSIITLTMQHQNPEVAEDFLNTLVQIYNENSRMEKVRVAQKTEHFIDGRLAIIGGELGSVDTEIEQFKQNNRIADIQQEARSYITGTAEFARQMTEVNNKLAVANYLKDYLKSPSSKDELIPANVGLNEASADNLIREYNSLLLRRDQLIANAETQNPVVETLEKQLASMHVAVVKSVDNLIKSLSVQAASINRQAGLNEGRISSVPMQEKTVGSIYRNQKIKEELYLFLLNAREKNSLAMEAADSEIRLIQPAMGSSIPVAPRKGMILLVAFILGLILPAGVLYLRFIINNKVRGCKDIKSYTSLPFLGEIPRYETQSLHHRIIPKVFRSKESKRHLRQKERYKNILLFNAKERVVISEAFTVVRTNLAYMLHGIESKGKVLMTTSAIPESGKTFISANFSSCLASLEGNRVLLIDADIRKASLSDALASYMTQRSKGGLSSYLLGSSTDLSDLIVRIDASSPFDFLPAGVVPPNPTELLLGDRFSQLIEKVREMYDYILIDSIPFVNVADALITNRVADMTMVIVREGHLPRPLLLEIEALYRSKKLINPAIVLNDAGAMSGTTGSSYGSYGAYGSYGGYGSYGSYGS</sequence>
<evidence type="ECO:0000313" key="20">
    <source>
        <dbReference type="EMBL" id="EEN83566.1"/>
    </source>
</evidence>
<keyword evidence="11" id="KW-0067">ATP-binding</keyword>
<keyword evidence="13 16" id="KW-0472">Membrane</keyword>
<protein>
    <recommendedName>
        <fullName evidence="4">non-specific protein-tyrosine kinase</fullName>
        <ecNumber evidence="4">2.7.10.2</ecNumber>
    </recommendedName>
</protein>
<evidence type="ECO:0000256" key="4">
    <source>
        <dbReference type="ARBA" id="ARBA00011903"/>
    </source>
</evidence>
<evidence type="ECO:0000256" key="12">
    <source>
        <dbReference type="ARBA" id="ARBA00022989"/>
    </source>
</evidence>
<comment type="similarity">
    <text evidence="2">Belongs to the CpsD/CapB family.</text>
</comment>
<evidence type="ECO:0000259" key="18">
    <source>
        <dbReference type="Pfam" id="PF13614"/>
    </source>
</evidence>
<dbReference type="EC" id="2.7.10.2" evidence="4"/>
<dbReference type="EMBL" id="ACNN01000005">
    <property type="protein sequence ID" value="EEN83566.1"/>
    <property type="molecule type" value="Genomic_DNA"/>
</dbReference>
<keyword evidence="9" id="KW-0547">Nucleotide-binding</keyword>
<keyword evidence="14" id="KW-0829">Tyrosine-protein kinase</keyword>
<dbReference type="CDD" id="cd05387">
    <property type="entry name" value="BY-kinase"/>
    <property type="match status" value="1"/>
</dbReference>
<dbReference type="InterPro" id="IPR003856">
    <property type="entry name" value="LPS_length_determ_N"/>
</dbReference>
<dbReference type="InterPro" id="IPR025669">
    <property type="entry name" value="AAA_dom"/>
</dbReference>
<evidence type="ECO:0000256" key="3">
    <source>
        <dbReference type="ARBA" id="ARBA00008883"/>
    </source>
</evidence>
<evidence type="ECO:0000256" key="8">
    <source>
        <dbReference type="ARBA" id="ARBA00022692"/>
    </source>
</evidence>
<evidence type="ECO:0000259" key="17">
    <source>
        <dbReference type="Pfam" id="PF02706"/>
    </source>
</evidence>
<comment type="caution">
    <text evidence="20">The sequence shown here is derived from an EMBL/GenBank/DDBJ whole genome shotgun (WGS) entry which is preliminary data.</text>
</comment>
<evidence type="ECO:0000256" key="13">
    <source>
        <dbReference type="ARBA" id="ARBA00023136"/>
    </source>
</evidence>
<keyword evidence="6" id="KW-0997">Cell inner membrane</keyword>
<dbReference type="GO" id="GO:0005524">
    <property type="term" value="F:ATP binding"/>
    <property type="evidence" value="ECO:0007669"/>
    <property type="project" value="UniProtKB-KW"/>
</dbReference>
<keyword evidence="12 16" id="KW-1133">Transmembrane helix</keyword>
<evidence type="ECO:0000256" key="9">
    <source>
        <dbReference type="ARBA" id="ARBA00022741"/>
    </source>
</evidence>
<dbReference type="RefSeq" id="WP_004332033.1">
    <property type="nucleotide sequence ID" value="NZ_ACNN01000005.1"/>
</dbReference>
<dbReference type="Proteomes" id="UP000004295">
    <property type="component" value="Unassembled WGS sequence"/>
</dbReference>
<evidence type="ECO:0000256" key="2">
    <source>
        <dbReference type="ARBA" id="ARBA00007316"/>
    </source>
</evidence>
<dbReference type="InterPro" id="IPR032807">
    <property type="entry name" value="GNVR"/>
</dbReference>
<evidence type="ECO:0000256" key="11">
    <source>
        <dbReference type="ARBA" id="ARBA00022840"/>
    </source>
</evidence>
<dbReference type="InterPro" id="IPR027417">
    <property type="entry name" value="P-loop_NTPase"/>
</dbReference>
<comment type="similarity">
    <text evidence="3">Belongs to the etk/wzc family.</text>
</comment>
<dbReference type="eggNOG" id="COG3206">
    <property type="taxonomic scope" value="Bacteria"/>
</dbReference>
<dbReference type="eggNOG" id="COG0489">
    <property type="taxonomic scope" value="Bacteria"/>
</dbReference>
<dbReference type="PANTHER" id="PTHR32309:SF13">
    <property type="entry name" value="FERRIC ENTEROBACTIN TRANSPORT PROTEIN FEPE"/>
    <property type="match status" value="1"/>
</dbReference>
<dbReference type="PANTHER" id="PTHR32309">
    <property type="entry name" value="TYROSINE-PROTEIN KINASE"/>
    <property type="match status" value="1"/>
</dbReference>
<dbReference type="STRING" id="553175.POREN0001_1159"/>
<evidence type="ECO:0000256" key="1">
    <source>
        <dbReference type="ARBA" id="ARBA00004429"/>
    </source>
</evidence>
<dbReference type="Pfam" id="PF13807">
    <property type="entry name" value="GNVR"/>
    <property type="match status" value="1"/>
</dbReference>
<feature type="domain" description="Polysaccharide chain length determinant N-terminal" evidence="17">
    <location>
        <begin position="27"/>
        <end position="120"/>
    </location>
</feature>
<feature type="transmembrane region" description="Helical" evidence="16">
    <location>
        <begin position="40"/>
        <end position="59"/>
    </location>
</feature>
<comment type="subcellular location">
    <subcellularLocation>
        <location evidence="1">Cell inner membrane</location>
        <topology evidence="1">Multi-pass membrane protein</topology>
    </subcellularLocation>
</comment>
<dbReference type="InterPro" id="IPR005702">
    <property type="entry name" value="Wzc-like_C"/>
</dbReference>
<keyword evidence="21" id="KW-1185">Reference proteome</keyword>
<evidence type="ECO:0000259" key="19">
    <source>
        <dbReference type="Pfam" id="PF13807"/>
    </source>
</evidence>
<dbReference type="GeneID" id="93365481"/>
<evidence type="ECO:0000313" key="21">
    <source>
        <dbReference type="Proteomes" id="UP000004295"/>
    </source>
</evidence>
<evidence type="ECO:0000256" key="10">
    <source>
        <dbReference type="ARBA" id="ARBA00022777"/>
    </source>
</evidence>
<dbReference type="AlphaFoldDB" id="C3J7R8"/>
<feature type="domain" description="AAA" evidence="18">
    <location>
        <begin position="636"/>
        <end position="757"/>
    </location>
</feature>
<dbReference type="GO" id="GO:0005886">
    <property type="term" value="C:plasma membrane"/>
    <property type="evidence" value="ECO:0007669"/>
    <property type="project" value="UniProtKB-SubCell"/>
</dbReference>
<feature type="transmembrane region" description="Helical" evidence="16">
    <location>
        <begin position="511"/>
        <end position="534"/>
    </location>
</feature>
<dbReference type="GO" id="GO:0004715">
    <property type="term" value="F:non-membrane spanning protein tyrosine kinase activity"/>
    <property type="evidence" value="ECO:0007669"/>
    <property type="project" value="UniProtKB-EC"/>
</dbReference>
<evidence type="ECO:0000256" key="15">
    <source>
        <dbReference type="ARBA" id="ARBA00051245"/>
    </source>
</evidence>
<proteinExistence type="inferred from homology"/>
<dbReference type="Gene3D" id="3.40.50.300">
    <property type="entry name" value="P-loop containing nucleotide triphosphate hydrolases"/>
    <property type="match status" value="1"/>
</dbReference>
<evidence type="ECO:0000256" key="14">
    <source>
        <dbReference type="ARBA" id="ARBA00023137"/>
    </source>
</evidence>
<comment type="catalytic activity">
    <reaction evidence="15">
        <text>L-tyrosyl-[protein] + ATP = O-phospho-L-tyrosyl-[protein] + ADP + H(+)</text>
        <dbReference type="Rhea" id="RHEA:10596"/>
        <dbReference type="Rhea" id="RHEA-COMP:10136"/>
        <dbReference type="Rhea" id="RHEA-COMP:20101"/>
        <dbReference type="ChEBI" id="CHEBI:15378"/>
        <dbReference type="ChEBI" id="CHEBI:30616"/>
        <dbReference type="ChEBI" id="CHEBI:46858"/>
        <dbReference type="ChEBI" id="CHEBI:61978"/>
        <dbReference type="ChEBI" id="CHEBI:456216"/>
        <dbReference type="EC" id="2.7.10.2"/>
    </reaction>
</comment>
<evidence type="ECO:0000256" key="16">
    <source>
        <dbReference type="SAM" id="Phobius"/>
    </source>
</evidence>
<dbReference type="NCBIfam" id="TIGR01007">
    <property type="entry name" value="eps_fam"/>
    <property type="match status" value="1"/>
</dbReference>
<keyword evidence="7" id="KW-0808">Transferase</keyword>
<feature type="domain" description="Tyrosine-protein kinase G-rich" evidence="19">
    <location>
        <begin position="453"/>
        <end position="531"/>
    </location>
</feature>
<keyword evidence="10" id="KW-0418">Kinase</keyword>
<evidence type="ECO:0000256" key="7">
    <source>
        <dbReference type="ARBA" id="ARBA00022679"/>
    </source>
</evidence>
<accession>C3J7R8</accession>
<name>C3J7R8_POREA</name>
<keyword evidence="8 16" id="KW-0812">Transmembrane</keyword>
<reference evidence="20 21" key="1">
    <citation type="submission" date="2009-04" db="EMBL/GenBank/DDBJ databases">
        <authorList>
            <person name="Sebastian Y."/>
            <person name="Madupu R."/>
            <person name="Durkin A.S."/>
            <person name="Torralba M."/>
            <person name="Methe B."/>
            <person name="Sutton G.G."/>
            <person name="Strausberg R.L."/>
            <person name="Nelson K.E."/>
        </authorList>
    </citation>
    <scope>NUCLEOTIDE SEQUENCE [LARGE SCALE GENOMIC DNA]</scope>
    <source>
        <strain evidence="21">ATCC 35406 / BCRC 14492 / JCM 8526 / NCTC 13058 / HG 370</strain>
    </source>
</reference>
<keyword evidence="5" id="KW-1003">Cell membrane</keyword>
<dbReference type="InterPro" id="IPR050445">
    <property type="entry name" value="Bact_polysacc_biosynth/exp"/>
</dbReference>
<dbReference type="SUPFAM" id="SSF52540">
    <property type="entry name" value="P-loop containing nucleoside triphosphate hydrolases"/>
    <property type="match status" value="1"/>
</dbReference>